<evidence type="ECO:0000259" key="8">
    <source>
        <dbReference type="SMART" id="SM00642"/>
    </source>
</evidence>
<feature type="region of interest" description="Disordered" evidence="7">
    <location>
        <begin position="709"/>
        <end position="728"/>
    </location>
</feature>
<dbReference type="RefSeq" id="WP_418157966.1">
    <property type="nucleotide sequence ID" value="NZ_JBBLZC010000002.1"/>
</dbReference>
<dbReference type="SMART" id="SM00642">
    <property type="entry name" value="Aamy"/>
    <property type="match status" value="1"/>
</dbReference>
<gene>
    <name evidence="6" type="primary">glgE</name>
    <name evidence="9" type="ORF">U1T56_03050</name>
</gene>
<dbReference type="InterPro" id="IPR049171">
    <property type="entry name" value="GLGE_C"/>
</dbReference>
<dbReference type="SUPFAM" id="SSF51445">
    <property type="entry name" value="(Trans)glycosidases"/>
    <property type="match status" value="2"/>
</dbReference>
<dbReference type="InterPro" id="IPR021828">
    <property type="entry name" value="GlgE_dom_N/S"/>
</dbReference>
<feature type="site" description="Transition state stabilizer" evidence="6">
    <location>
        <position position="929"/>
    </location>
</feature>
<accession>A0ABU8XLP2</accession>
<dbReference type="Gene3D" id="3.20.20.80">
    <property type="entry name" value="Glycosidases"/>
    <property type="match status" value="2"/>
</dbReference>
<comment type="catalytic activity">
    <reaction evidence="5 6">
        <text>alpha-maltose 1-phosphate + [(1-&gt;4)-alpha-D-glucosyl](n) = [(1-&gt;4)-alpha-D-glucosyl](n+2) + phosphate</text>
        <dbReference type="Rhea" id="RHEA:42692"/>
        <dbReference type="Rhea" id="RHEA-COMP:9584"/>
        <dbReference type="Rhea" id="RHEA-COMP:10183"/>
        <dbReference type="ChEBI" id="CHEBI:15444"/>
        <dbReference type="ChEBI" id="CHEBI:43474"/>
        <dbReference type="ChEBI" id="CHEBI:63576"/>
        <dbReference type="EC" id="2.4.99.16"/>
    </reaction>
</comment>
<keyword evidence="2 6" id="KW-0328">Glycosyltransferase</keyword>
<evidence type="ECO:0000256" key="5">
    <source>
        <dbReference type="ARBA" id="ARBA00048735"/>
    </source>
</evidence>
<feature type="active site" description="Nucleophile" evidence="6">
    <location>
        <position position="842"/>
    </location>
</feature>
<evidence type="ECO:0000256" key="4">
    <source>
        <dbReference type="ARBA" id="ARBA00023277"/>
    </source>
</evidence>
<feature type="binding site" evidence="6">
    <location>
        <position position="843"/>
    </location>
    <ligand>
        <name>alpha-maltose 1-phosphate</name>
        <dbReference type="ChEBI" id="CHEBI:63576"/>
    </ligand>
</feature>
<dbReference type="Pfam" id="PF00128">
    <property type="entry name" value="Alpha-amylase"/>
    <property type="match status" value="1"/>
</dbReference>
<keyword evidence="3 6" id="KW-0808">Transferase</keyword>
<dbReference type="SUPFAM" id="SSF51011">
    <property type="entry name" value="Glycosyl hydrolase domain"/>
    <property type="match status" value="1"/>
</dbReference>
<feature type="binding site" evidence="6">
    <location>
        <position position="771"/>
    </location>
    <ligand>
        <name>alpha-maltose 1-phosphate</name>
        <dbReference type="ChEBI" id="CHEBI:63576"/>
    </ligand>
</feature>
<dbReference type="InterPro" id="IPR006047">
    <property type="entry name" value="GH13_cat_dom"/>
</dbReference>
<evidence type="ECO:0000256" key="3">
    <source>
        <dbReference type="ARBA" id="ARBA00022679"/>
    </source>
</evidence>
<proteinExistence type="inferred from homology"/>
<evidence type="ECO:0000256" key="1">
    <source>
        <dbReference type="ARBA" id="ARBA00011738"/>
    </source>
</evidence>
<dbReference type="InterPro" id="IPR017853">
    <property type="entry name" value="GH"/>
</dbReference>
<evidence type="ECO:0000313" key="10">
    <source>
        <dbReference type="Proteomes" id="UP001375743"/>
    </source>
</evidence>
<dbReference type="EMBL" id="JBBLZC010000002">
    <property type="protein sequence ID" value="MEK0082116.1"/>
    <property type="molecule type" value="Genomic_DNA"/>
</dbReference>
<feature type="active site" description="Proton donor" evidence="6">
    <location>
        <position position="871"/>
    </location>
</feature>
<comment type="similarity">
    <text evidence="6">Belongs to the glycosyl hydrolase 13 family. GlgE subfamily.</text>
</comment>
<organism evidence="9 10">
    <name type="scientific">Benzoatithermus flavus</name>
    <dbReference type="NCBI Taxonomy" id="3108223"/>
    <lineage>
        <taxon>Bacteria</taxon>
        <taxon>Pseudomonadati</taxon>
        <taxon>Pseudomonadota</taxon>
        <taxon>Alphaproteobacteria</taxon>
        <taxon>Geminicoccales</taxon>
        <taxon>Geminicoccaceae</taxon>
        <taxon>Benzoatithermus</taxon>
    </lineage>
</organism>
<dbReference type="EC" id="2.4.99.16" evidence="6"/>
<dbReference type="Gene3D" id="2.60.40.1180">
    <property type="entry name" value="Golgi alpha-mannosidase II"/>
    <property type="match status" value="1"/>
</dbReference>
<feature type="binding site" evidence="6">
    <location>
        <position position="711"/>
    </location>
    <ligand>
        <name>alpha-maltose 1-phosphate</name>
        <dbReference type="ChEBI" id="CHEBI:63576"/>
    </ligand>
</feature>
<comment type="caution">
    <text evidence="9">The sequence shown here is derived from an EMBL/GenBank/DDBJ whole genome shotgun (WGS) entry which is preliminary data.</text>
</comment>
<dbReference type="Gene3D" id="1.20.58.80">
    <property type="entry name" value="Phosphotransferase system, lactose/cellobiose-type IIA subunit"/>
    <property type="match status" value="1"/>
</dbReference>
<dbReference type="PANTHER" id="PTHR47786:SF2">
    <property type="entry name" value="GLYCOSYL HYDROLASE FAMILY 13 CATALYTIC DOMAIN-CONTAINING PROTEIN"/>
    <property type="match status" value="1"/>
</dbReference>
<comment type="function">
    <text evidence="6">Maltosyltransferase that uses maltose 1-phosphate (M1P) as the sugar donor to elongate linear or branched alpha-(1-&gt;4)-glucans. Is involved in a branched alpha-glucan biosynthetic pathway from trehalose, together with TreS, Mak and GlgB.</text>
</comment>
<dbReference type="HAMAP" id="MF_02124">
    <property type="entry name" value="GlgE"/>
    <property type="match status" value="1"/>
</dbReference>
<name>A0ABU8XLP2_9PROT</name>
<dbReference type="InterPro" id="IPR026585">
    <property type="entry name" value="GlgE"/>
</dbReference>
<sequence>MGNLAPRLYNLHPLLAGPIRRWPQHLPRIAGMGFDWLYVNAFWAPGASGSIYAVRDPFDLHPLVRGEAQEPAHALIHRFMEEARGHGLKVMVDLIVPQVARDAVLVEQHPDWFRRGPDGGLVAPVLANPNDPRRPRVMSDLAELELRDPTKQGAQVAYFVQVARHFLGLGAAGFRCSSAYKVPPDVWRAIIGGVRQHHPDAVFLAAALGCPFDQVRALHGCGFDLVFDSSLWWDFHAPWFLEQAEELRRIAPTVAFPEDHNTPRLVESYDVQTPEEIARLYRARYLFATVIASGVLMPMGFEYAFHRRLDPVRTREEDWWAEAADPEVDLTGFIAETNRFKAETGVLNSPCYLRRVTAPNGRCVGLLRLDAGTPLAAEHAALTVINPDLSRPDGIDFGPLLTAAGGRISAFKDSTPGVPPLPFVVGTPLTLDPLGVRVFTGSIEASRGTRHVASPEEAQRRLEVLAANRVAIERVSPELDGGRFPVKRIVGDVLEVEADIFADGHDKLAAVVKYRAIDEPDWQEAPMAFLDNDRWRGSFPLVRNTRYLYTIEAWRDLFASWRVEVTKKHDAGLEIDLELIEGRILIERAAEQAQGTDAEALRDLLRRLGERQHDQGRLLAMMLGEDTRALMARAGVRTNLSRYGRELEVVVDRTAAQFASWYELFPRSMSDDPNRHGTFDDVIRKLPYVRDMGFDVLYFPPIHPIGRKNRKGRNNSLTARPEDPGSPYAIGATEGGHKAIHPELGSFEDFRRLVHAAHEHGLEIALDFAIQASPDHPWTTEHKEWFDWRPDGTIKYAENPPKKYEDIVHIEFYGNALPAVWYELRDTLLFWIEQGVKTFRVDNPHTKPLPFWEWVIREVQDRHPDTIFLSEAFTRPKVMARLAKIGFTQSYSYFTWRNTKQELTEYLTELTREEAKEHMRPNFFVNTPDINPVFLQTSGRPGFRIRAVLAATLSPLWGVYSGFELCEGTPIPGREEYLDSEKYEIKAWDWDRPGNIREDITRLNRIRRENPAMWEFTNLEFHPAWNDNVMVYSKMTPTRDNAVLVAVNLDPHHAQGCQFELPLWRFGLDDTASIGVEDLLSGHRFAWTGKIQHVWLDPHHNPYAIWRLVPPGLPS</sequence>
<dbReference type="Proteomes" id="UP001375743">
    <property type="component" value="Unassembled WGS sequence"/>
</dbReference>
<comment type="subunit">
    <text evidence="1 6">Homodimer.</text>
</comment>
<dbReference type="PANTHER" id="PTHR47786">
    <property type="entry name" value="ALPHA-1,4-GLUCAN:MALTOSE-1-PHOSPHATE MALTOSYLTRANSFERASE"/>
    <property type="match status" value="1"/>
</dbReference>
<evidence type="ECO:0000256" key="6">
    <source>
        <dbReference type="HAMAP-Rule" id="MF_02124"/>
    </source>
</evidence>
<keyword evidence="4 6" id="KW-0119">Carbohydrate metabolism</keyword>
<dbReference type="Pfam" id="PF21702">
    <property type="entry name" value="GLGE_C"/>
    <property type="match status" value="1"/>
</dbReference>
<dbReference type="InterPro" id="IPR013783">
    <property type="entry name" value="Ig-like_fold"/>
</dbReference>
<evidence type="ECO:0000313" key="9">
    <source>
        <dbReference type="EMBL" id="MEK0082116.1"/>
    </source>
</evidence>
<dbReference type="CDD" id="cd11344">
    <property type="entry name" value="AmyAc_GlgE_like"/>
    <property type="match status" value="1"/>
</dbReference>
<feature type="domain" description="Glycosyl hydrolase family 13 catalytic" evidence="8">
    <location>
        <begin position="663"/>
        <end position="1007"/>
    </location>
</feature>
<reference evidence="9 10" key="1">
    <citation type="submission" date="2024-01" db="EMBL/GenBank/DDBJ databases">
        <title>Multi-omics insights into the function and evolution of sodium benzoate biodegradation pathways in Benzoatithermus flavus gen. nov., sp. nov. from hot spring.</title>
        <authorList>
            <person name="Hu C.-J."/>
            <person name="Li W.-J."/>
        </authorList>
    </citation>
    <scope>NUCLEOTIDE SEQUENCE [LARGE SCALE GENOMIC DNA]</scope>
    <source>
        <strain evidence="9 10">SYSU G07066</strain>
    </source>
</reference>
<feature type="binding site" evidence="6">
    <location>
        <position position="806"/>
    </location>
    <ligand>
        <name>alpha-maltose 1-phosphate</name>
        <dbReference type="ChEBI" id="CHEBI:63576"/>
    </ligand>
</feature>
<dbReference type="InterPro" id="IPR013780">
    <property type="entry name" value="Glyco_hydro_b"/>
</dbReference>
<feature type="binding site" evidence="6">
    <location>
        <begin position="982"/>
        <end position="983"/>
    </location>
    <ligand>
        <name>alpha-maltose 1-phosphate</name>
        <dbReference type="ChEBI" id="CHEBI:63576"/>
    </ligand>
</feature>
<protein>
    <recommendedName>
        <fullName evidence="6">Alpha-1,4-glucan:maltose-1-phosphate maltosyltransferase</fullName>
        <shortName evidence="6">GMPMT</shortName>
        <ecNumber evidence="6">2.4.99.16</ecNumber>
    </recommendedName>
    <alternativeName>
        <fullName evidence="6">(1-&gt;4)-alpha-D-glucan:maltose-1-phosphate alpha-D-maltosyltransferase</fullName>
    </alternativeName>
</protein>
<dbReference type="Gene3D" id="2.60.40.10">
    <property type="entry name" value="Immunoglobulins"/>
    <property type="match status" value="1"/>
</dbReference>
<evidence type="ECO:0000256" key="2">
    <source>
        <dbReference type="ARBA" id="ARBA00022676"/>
    </source>
</evidence>
<evidence type="ECO:0000256" key="7">
    <source>
        <dbReference type="SAM" id="MobiDB-lite"/>
    </source>
</evidence>
<dbReference type="Pfam" id="PF11896">
    <property type="entry name" value="GlgE_dom_N_S"/>
    <property type="match status" value="1"/>
</dbReference>
<keyword evidence="10" id="KW-1185">Reference proteome</keyword>